<dbReference type="HAMAP" id="MF_00123">
    <property type="entry name" value="Arg_tRNA_synth"/>
    <property type="match status" value="1"/>
</dbReference>
<dbReference type="Proteomes" id="UP000043763">
    <property type="component" value="Unassembled WGS sequence"/>
</dbReference>
<dbReference type="SMART" id="SM00836">
    <property type="entry name" value="DALR_1"/>
    <property type="match status" value="1"/>
</dbReference>
<dbReference type="InterPro" id="IPR035684">
    <property type="entry name" value="ArgRS_core"/>
</dbReference>
<dbReference type="SMART" id="SM01016">
    <property type="entry name" value="Arg_tRNA_synt_N"/>
    <property type="match status" value="1"/>
</dbReference>
<dbReference type="EMBL" id="CVLB01000003">
    <property type="protein sequence ID" value="CRF35303.1"/>
    <property type="molecule type" value="Genomic_DNA"/>
</dbReference>
<dbReference type="InterPro" id="IPR009080">
    <property type="entry name" value="tRNAsynth_Ia_anticodon-bd"/>
</dbReference>
<dbReference type="Gene3D" id="3.40.50.620">
    <property type="entry name" value="HUPs"/>
    <property type="match status" value="1"/>
</dbReference>
<comment type="similarity">
    <text evidence="1 9 10">Belongs to the class-I aminoacyl-tRNA synthetase family.</text>
</comment>
<reference evidence="14" key="1">
    <citation type="submission" date="2015-04" db="EMBL/GenBank/DDBJ databases">
        <authorList>
            <person name="Mushtaq Mamoona"/>
        </authorList>
    </citation>
    <scope>NUCLEOTIDE SEQUENCE [LARGE SCALE GENOMIC DNA]</scope>
    <source>
        <strain evidence="14">AN4859/03</strain>
    </source>
</reference>
<evidence type="ECO:0000256" key="6">
    <source>
        <dbReference type="ARBA" id="ARBA00022917"/>
    </source>
</evidence>
<dbReference type="EC" id="6.1.1.19" evidence="9"/>
<evidence type="ECO:0000256" key="10">
    <source>
        <dbReference type="RuleBase" id="RU363038"/>
    </source>
</evidence>
<dbReference type="AlphaFoldDB" id="A0A0G4KA31"/>
<evidence type="ECO:0000256" key="1">
    <source>
        <dbReference type="ARBA" id="ARBA00005594"/>
    </source>
</evidence>
<dbReference type="Pfam" id="PF05746">
    <property type="entry name" value="DALR_1"/>
    <property type="match status" value="1"/>
</dbReference>
<name>A0A0G4KA31_9SPIR</name>
<dbReference type="GO" id="GO:0004814">
    <property type="term" value="F:arginine-tRNA ligase activity"/>
    <property type="evidence" value="ECO:0007669"/>
    <property type="project" value="UniProtKB-UniRule"/>
</dbReference>
<keyword evidence="6 9" id="KW-0648">Protein biosynthesis</keyword>
<comment type="subcellular location">
    <subcellularLocation>
        <location evidence="9">Cytoplasm</location>
    </subcellularLocation>
</comment>
<dbReference type="InterPro" id="IPR008909">
    <property type="entry name" value="DALR_anticod-bd"/>
</dbReference>
<dbReference type="CDD" id="cd00671">
    <property type="entry name" value="ArgRS_core"/>
    <property type="match status" value="1"/>
</dbReference>
<dbReference type="SUPFAM" id="SSF55190">
    <property type="entry name" value="Arginyl-tRNA synthetase (ArgRS), N-terminal 'additional' domain"/>
    <property type="match status" value="1"/>
</dbReference>
<comment type="catalytic activity">
    <reaction evidence="8 9">
        <text>tRNA(Arg) + L-arginine + ATP = L-arginyl-tRNA(Arg) + AMP + diphosphate</text>
        <dbReference type="Rhea" id="RHEA:20301"/>
        <dbReference type="Rhea" id="RHEA-COMP:9658"/>
        <dbReference type="Rhea" id="RHEA-COMP:9673"/>
        <dbReference type="ChEBI" id="CHEBI:30616"/>
        <dbReference type="ChEBI" id="CHEBI:32682"/>
        <dbReference type="ChEBI" id="CHEBI:33019"/>
        <dbReference type="ChEBI" id="CHEBI:78442"/>
        <dbReference type="ChEBI" id="CHEBI:78513"/>
        <dbReference type="ChEBI" id="CHEBI:456215"/>
        <dbReference type="EC" id="6.1.1.19"/>
    </reaction>
</comment>
<dbReference type="Gene3D" id="1.10.730.10">
    <property type="entry name" value="Isoleucyl-tRNA Synthetase, Domain 1"/>
    <property type="match status" value="1"/>
</dbReference>
<evidence type="ECO:0000313" key="13">
    <source>
        <dbReference type="EMBL" id="CRF35303.1"/>
    </source>
</evidence>
<dbReference type="InterPro" id="IPR001278">
    <property type="entry name" value="Arg-tRNA-ligase"/>
</dbReference>
<keyword evidence="5 9" id="KW-0067">ATP-binding</keyword>
<organism evidence="13 14">
    <name type="scientific">Brachyspira suanatina</name>
    <dbReference type="NCBI Taxonomy" id="381802"/>
    <lineage>
        <taxon>Bacteria</taxon>
        <taxon>Pseudomonadati</taxon>
        <taxon>Spirochaetota</taxon>
        <taxon>Spirochaetia</taxon>
        <taxon>Brachyspirales</taxon>
        <taxon>Brachyspiraceae</taxon>
        <taxon>Brachyspira</taxon>
    </lineage>
</organism>
<evidence type="ECO:0000256" key="8">
    <source>
        <dbReference type="ARBA" id="ARBA00049339"/>
    </source>
</evidence>
<accession>A0A0G4KA31</accession>
<dbReference type="PRINTS" id="PR01038">
    <property type="entry name" value="TRNASYNTHARG"/>
</dbReference>
<evidence type="ECO:0000313" key="14">
    <source>
        <dbReference type="Proteomes" id="UP000043763"/>
    </source>
</evidence>
<evidence type="ECO:0000256" key="9">
    <source>
        <dbReference type="HAMAP-Rule" id="MF_00123"/>
    </source>
</evidence>
<feature type="domain" description="DALR anticodon binding" evidence="11">
    <location>
        <begin position="405"/>
        <end position="525"/>
    </location>
</feature>
<dbReference type="InterPro" id="IPR036695">
    <property type="entry name" value="Arg-tRNA-synth_N_sf"/>
</dbReference>
<dbReference type="InterPro" id="IPR005148">
    <property type="entry name" value="Arg-tRNA-synth_N"/>
</dbReference>
<protein>
    <recommendedName>
        <fullName evidence="9">Arginine--tRNA ligase</fullName>
        <ecNumber evidence="9">6.1.1.19</ecNumber>
    </recommendedName>
    <alternativeName>
        <fullName evidence="9">Arginyl-tRNA synthetase</fullName>
        <shortName evidence="9">ArgRS</shortName>
    </alternativeName>
</protein>
<dbReference type="SUPFAM" id="SSF47323">
    <property type="entry name" value="Anticodon-binding domain of a subclass of class I aminoacyl-tRNA synthetases"/>
    <property type="match status" value="1"/>
</dbReference>
<gene>
    <name evidence="9 13" type="primary">argS</name>
    <name evidence="13" type="ORF">BRSU_2565</name>
</gene>
<evidence type="ECO:0000256" key="4">
    <source>
        <dbReference type="ARBA" id="ARBA00022741"/>
    </source>
</evidence>
<sequence>MLKKIISNILKEALKEYLKDTDIKDIESYIEIGYAVDDKFGDYACPVAMRLAKVLKKNPLEIANSITEKIDKKYFDKIEVAKPGFINLTLSYNYINECINELINNDDYGKNTVEDKKKILVEYVSANPTGPLHIGHGRWAAIGSALSNILKYAGHEVYQEFYVNDAGEQITKLNESVKAVQEGREIPEDGYHGEYIKDVAKQDGVPKDIILESQKKLLERFGTHMDNYASELKIREGGELEKTMDFLDKEGLLFEEDNAIWFKSTKYGDDKDRVVKKSNGTYTYFAPDITYHKNKIDRGYHYLIDILGADHHGYVPRITAAVRAVSKDTASLKVILGQLVRLYRGNELVRMSKRTGDMISLEDVIDEIGVDPTRYFLLMRSYSSSLDFDLELAKKKDNDNPVYYVQYAYARICNIFFKLEEKNMSYDDNKAFDISKIANESSLKLAKMILRFPDEIYEAAKSLEVYTLINYTYEIASALHRFYYDNIVLEENAEIRQERLTLIKAVKKILGLCFDIIGISKVERMWSEE</sequence>
<dbReference type="RefSeq" id="WP_048595957.1">
    <property type="nucleotide sequence ID" value="NZ_CVLB01000003.1"/>
</dbReference>
<evidence type="ECO:0000256" key="7">
    <source>
        <dbReference type="ARBA" id="ARBA00023146"/>
    </source>
</evidence>
<keyword evidence="3 9" id="KW-0436">Ligase</keyword>
<proteinExistence type="inferred from homology"/>
<evidence type="ECO:0000256" key="3">
    <source>
        <dbReference type="ARBA" id="ARBA00022598"/>
    </source>
</evidence>
<dbReference type="InterPro" id="IPR001412">
    <property type="entry name" value="aa-tRNA-synth_I_CS"/>
</dbReference>
<dbReference type="Gene3D" id="3.30.1360.70">
    <property type="entry name" value="Arginyl tRNA synthetase N-terminal domain"/>
    <property type="match status" value="1"/>
</dbReference>
<dbReference type="GO" id="GO:0005524">
    <property type="term" value="F:ATP binding"/>
    <property type="evidence" value="ECO:0007669"/>
    <property type="project" value="UniProtKB-UniRule"/>
</dbReference>
<evidence type="ECO:0000259" key="12">
    <source>
        <dbReference type="SMART" id="SM01016"/>
    </source>
</evidence>
<dbReference type="SUPFAM" id="SSF52374">
    <property type="entry name" value="Nucleotidylyl transferase"/>
    <property type="match status" value="1"/>
</dbReference>
<dbReference type="InterPro" id="IPR014729">
    <property type="entry name" value="Rossmann-like_a/b/a_fold"/>
</dbReference>
<keyword evidence="7 9" id="KW-0030">Aminoacyl-tRNA synthetase</keyword>
<dbReference type="FunFam" id="1.10.730.10:FF:000006">
    <property type="entry name" value="Arginyl-tRNA synthetase 2, mitochondrial"/>
    <property type="match status" value="1"/>
</dbReference>
<dbReference type="Pfam" id="PF00750">
    <property type="entry name" value="tRNA-synt_1d"/>
    <property type="match status" value="2"/>
</dbReference>
<dbReference type="GO" id="GO:0006420">
    <property type="term" value="P:arginyl-tRNA aminoacylation"/>
    <property type="evidence" value="ECO:0007669"/>
    <property type="project" value="UniProtKB-UniRule"/>
</dbReference>
<feature type="domain" description="Arginyl tRNA synthetase N-terminal" evidence="12">
    <location>
        <begin position="4"/>
        <end position="90"/>
    </location>
</feature>
<dbReference type="PANTHER" id="PTHR11956:SF5">
    <property type="entry name" value="ARGININE--TRNA LIGASE, CYTOPLASMIC"/>
    <property type="match status" value="1"/>
</dbReference>
<dbReference type="PANTHER" id="PTHR11956">
    <property type="entry name" value="ARGINYL-TRNA SYNTHETASE"/>
    <property type="match status" value="1"/>
</dbReference>
<evidence type="ECO:0000259" key="11">
    <source>
        <dbReference type="SMART" id="SM00836"/>
    </source>
</evidence>
<keyword evidence="14" id="KW-1185">Reference proteome</keyword>
<evidence type="ECO:0000256" key="2">
    <source>
        <dbReference type="ARBA" id="ARBA00022490"/>
    </source>
</evidence>
<comment type="subunit">
    <text evidence="9">Monomer.</text>
</comment>
<dbReference type="OrthoDB" id="9805987at2"/>
<dbReference type="Pfam" id="PF03485">
    <property type="entry name" value="Arg_tRNA_synt_N"/>
    <property type="match status" value="1"/>
</dbReference>
<evidence type="ECO:0000256" key="5">
    <source>
        <dbReference type="ARBA" id="ARBA00022840"/>
    </source>
</evidence>
<keyword evidence="2 9" id="KW-0963">Cytoplasm</keyword>
<dbReference type="GO" id="GO:0005737">
    <property type="term" value="C:cytoplasm"/>
    <property type="evidence" value="ECO:0007669"/>
    <property type="project" value="UniProtKB-SubCell"/>
</dbReference>
<feature type="short sequence motif" description="'HIGH' region" evidence="9">
    <location>
        <begin position="126"/>
        <end position="136"/>
    </location>
</feature>
<dbReference type="PROSITE" id="PS00178">
    <property type="entry name" value="AA_TRNA_LIGASE_I"/>
    <property type="match status" value="1"/>
</dbReference>
<keyword evidence="4 9" id="KW-0547">Nucleotide-binding</keyword>